<dbReference type="OrthoDB" id="1936157at2759"/>
<keyword evidence="2" id="KW-1185">Reference proteome</keyword>
<organism evidence="1 2">
    <name type="scientific">Carex littledalei</name>
    <dbReference type="NCBI Taxonomy" id="544730"/>
    <lineage>
        <taxon>Eukaryota</taxon>
        <taxon>Viridiplantae</taxon>
        <taxon>Streptophyta</taxon>
        <taxon>Embryophyta</taxon>
        <taxon>Tracheophyta</taxon>
        <taxon>Spermatophyta</taxon>
        <taxon>Magnoliopsida</taxon>
        <taxon>Liliopsida</taxon>
        <taxon>Poales</taxon>
        <taxon>Cyperaceae</taxon>
        <taxon>Cyperoideae</taxon>
        <taxon>Cariceae</taxon>
        <taxon>Carex</taxon>
        <taxon>Carex subgen. Euthyceras</taxon>
    </lineage>
</organism>
<proteinExistence type="predicted"/>
<protein>
    <submittedName>
        <fullName evidence="1">Uncharacterized protein</fullName>
    </submittedName>
</protein>
<name>A0A833RE95_9POAL</name>
<sequence>MGAGLATPAQLSELDEKETMKMKHNALTALVKYLQKRRSGIIERATVEVTDEVVSGAVHDGFALSEPYRLKPSVKVL</sequence>
<gene>
    <name evidence="1" type="ORF">FCM35_KLT17090</name>
</gene>
<dbReference type="AlphaFoldDB" id="A0A833RE95"/>
<accession>A0A833RE95</accession>
<dbReference type="EMBL" id="SWLB01000005">
    <property type="protein sequence ID" value="KAF3338253.1"/>
    <property type="molecule type" value="Genomic_DNA"/>
</dbReference>
<comment type="caution">
    <text evidence="1">The sequence shown here is derived from an EMBL/GenBank/DDBJ whole genome shotgun (WGS) entry which is preliminary data.</text>
</comment>
<reference evidence="1" key="1">
    <citation type="submission" date="2020-01" db="EMBL/GenBank/DDBJ databases">
        <title>Genome sequence of Kobresia littledalei, the first chromosome-level genome in the family Cyperaceae.</title>
        <authorList>
            <person name="Qu G."/>
        </authorList>
    </citation>
    <scope>NUCLEOTIDE SEQUENCE</scope>
    <source>
        <strain evidence="1">C.B.Clarke</strain>
        <tissue evidence="1">Leaf</tissue>
    </source>
</reference>
<evidence type="ECO:0000313" key="1">
    <source>
        <dbReference type="EMBL" id="KAF3338253.1"/>
    </source>
</evidence>
<evidence type="ECO:0000313" key="2">
    <source>
        <dbReference type="Proteomes" id="UP000623129"/>
    </source>
</evidence>
<dbReference type="Proteomes" id="UP000623129">
    <property type="component" value="Unassembled WGS sequence"/>
</dbReference>